<dbReference type="AlphaFoldDB" id="A0A072TRE8"/>
<evidence type="ECO:0000313" key="1">
    <source>
        <dbReference type="EMBL" id="KEH19388.1"/>
    </source>
</evidence>
<accession>A0A072TRE8</accession>
<organism evidence="1 3">
    <name type="scientific">Medicago truncatula</name>
    <name type="common">Barrel medic</name>
    <name type="synonym">Medicago tribuloides</name>
    <dbReference type="NCBI Taxonomy" id="3880"/>
    <lineage>
        <taxon>Eukaryota</taxon>
        <taxon>Viridiplantae</taxon>
        <taxon>Streptophyta</taxon>
        <taxon>Embryophyta</taxon>
        <taxon>Tracheophyta</taxon>
        <taxon>Spermatophyta</taxon>
        <taxon>Magnoliopsida</taxon>
        <taxon>eudicotyledons</taxon>
        <taxon>Gunneridae</taxon>
        <taxon>Pentapetalae</taxon>
        <taxon>rosids</taxon>
        <taxon>fabids</taxon>
        <taxon>Fabales</taxon>
        <taxon>Fabaceae</taxon>
        <taxon>Papilionoideae</taxon>
        <taxon>50 kb inversion clade</taxon>
        <taxon>NPAAA clade</taxon>
        <taxon>Hologalegina</taxon>
        <taxon>IRL clade</taxon>
        <taxon>Trifolieae</taxon>
        <taxon>Medicago</taxon>
    </lineage>
</organism>
<sequence>MMKLVISGFFEGGGGIASESDGLVLVGKSEEGFGEICSDWTQRGGWKFEVIGYLGLKDVVSAPTFIKNYNCDLTNASMKMLCSWAVIVTPSLNYWFYLTI</sequence>
<evidence type="ECO:0000313" key="3">
    <source>
        <dbReference type="Proteomes" id="UP000002051"/>
    </source>
</evidence>
<dbReference type="EnsemblPlants" id="KEH19388">
    <property type="protein sequence ID" value="KEH19388"/>
    <property type="gene ID" value="MTR_8g057697"/>
</dbReference>
<evidence type="ECO:0000313" key="2">
    <source>
        <dbReference type="EnsemblPlants" id="KEH19388"/>
    </source>
</evidence>
<dbReference type="HOGENOM" id="CLU_2310293_0_0_1"/>
<reference evidence="2" key="3">
    <citation type="submission" date="2015-04" db="UniProtKB">
        <authorList>
            <consortium name="EnsemblPlants"/>
        </authorList>
    </citation>
    <scope>IDENTIFICATION</scope>
    <source>
        <strain evidence="2">cv. Jemalong A17</strain>
    </source>
</reference>
<reference evidence="1 3" key="1">
    <citation type="journal article" date="2011" name="Nature">
        <title>The Medicago genome provides insight into the evolution of rhizobial symbioses.</title>
        <authorList>
            <person name="Young N.D."/>
            <person name="Debelle F."/>
            <person name="Oldroyd G.E."/>
            <person name="Geurts R."/>
            <person name="Cannon S.B."/>
            <person name="Udvardi M.K."/>
            <person name="Benedito V.A."/>
            <person name="Mayer K.F."/>
            <person name="Gouzy J."/>
            <person name="Schoof H."/>
            <person name="Van de Peer Y."/>
            <person name="Proost S."/>
            <person name="Cook D.R."/>
            <person name="Meyers B.C."/>
            <person name="Spannagl M."/>
            <person name="Cheung F."/>
            <person name="De Mita S."/>
            <person name="Krishnakumar V."/>
            <person name="Gundlach H."/>
            <person name="Zhou S."/>
            <person name="Mudge J."/>
            <person name="Bharti A.K."/>
            <person name="Murray J.D."/>
            <person name="Naoumkina M.A."/>
            <person name="Rosen B."/>
            <person name="Silverstein K.A."/>
            <person name="Tang H."/>
            <person name="Rombauts S."/>
            <person name="Zhao P.X."/>
            <person name="Zhou P."/>
            <person name="Barbe V."/>
            <person name="Bardou P."/>
            <person name="Bechner M."/>
            <person name="Bellec A."/>
            <person name="Berger A."/>
            <person name="Berges H."/>
            <person name="Bidwell S."/>
            <person name="Bisseling T."/>
            <person name="Choisne N."/>
            <person name="Couloux A."/>
            <person name="Denny R."/>
            <person name="Deshpande S."/>
            <person name="Dai X."/>
            <person name="Doyle J.J."/>
            <person name="Dudez A.M."/>
            <person name="Farmer A.D."/>
            <person name="Fouteau S."/>
            <person name="Franken C."/>
            <person name="Gibelin C."/>
            <person name="Gish J."/>
            <person name="Goldstein S."/>
            <person name="Gonzalez A.J."/>
            <person name="Green P.J."/>
            <person name="Hallab A."/>
            <person name="Hartog M."/>
            <person name="Hua A."/>
            <person name="Humphray S.J."/>
            <person name="Jeong D.H."/>
            <person name="Jing Y."/>
            <person name="Jocker A."/>
            <person name="Kenton S.M."/>
            <person name="Kim D.J."/>
            <person name="Klee K."/>
            <person name="Lai H."/>
            <person name="Lang C."/>
            <person name="Lin S."/>
            <person name="Macmil S.L."/>
            <person name="Magdelenat G."/>
            <person name="Matthews L."/>
            <person name="McCorrison J."/>
            <person name="Monaghan E.L."/>
            <person name="Mun J.H."/>
            <person name="Najar F.Z."/>
            <person name="Nicholson C."/>
            <person name="Noirot C."/>
            <person name="O'Bleness M."/>
            <person name="Paule C.R."/>
            <person name="Poulain J."/>
            <person name="Prion F."/>
            <person name="Qin B."/>
            <person name="Qu C."/>
            <person name="Retzel E.F."/>
            <person name="Riddle C."/>
            <person name="Sallet E."/>
            <person name="Samain S."/>
            <person name="Samson N."/>
            <person name="Sanders I."/>
            <person name="Saurat O."/>
            <person name="Scarpelli C."/>
            <person name="Schiex T."/>
            <person name="Segurens B."/>
            <person name="Severin A.J."/>
            <person name="Sherrier D.J."/>
            <person name="Shi R."/>
            <person name="Sims S."/>
            <person name="Singer S.R."/>
            <person name="Sinharoy S."/>
            <person name="Sterck L."/>
            <person name="Viollet A."/>
            <person name="Wang B.B."/>
            <person name="Wang K."/>
            <person name="Wang M."/>
            <person name="Wang X."/>
            <person name="Warfsmann J."/>
            <person name="Weissenbach J."/>
            <person name="White D.D."/>
            <person name="White J.D."/>
            <person name="Wiley G.B."/>
            <person name="Wincker P."/>
            <person name="Xing Y."/>
            <person name="Yang L."/>
            <person name="Yao Z."/>
            <person name="Ying F."/>
            <person name="Zhai J."/>
            <person name="Zhou L."/>
            <person name="Zuber A."/>
            <person name="Denarie J."/>
            <person name="Dixon R.A."/>
            <person name="May G.D."/>
            <person name="Schwartz D.C."/>
            <person name="Rogers J."/>
            <person name="Quetier F."/>
            <person name="Town C.D."/>
            <person name="Roe B.A."/>
        </authorList>
    </citation>
    <scope>NUCLEOTIDE SEQUENCE [LARGE SCALE GENOMIC DNA]</scope>
    <source>
        <strain evidence="1">A17</strain>
        <strain evidence="2 3">cv. Jemalong A17</strain>
    </source>
</reference>
<dbReference type="Proteomes" id="UP000002051">
    <property type="component" value="Chromosome 8"/>
</dbReference>
<protein>
    <submittedName>
        <fullName evidence="1 2">Uncharacterized protein</fullName>
    </submittedName>
</protein>
<dbReference type="EMBL" id="CM001224">
    <property type="protein sequence ID" value="KEH19388.1"/>
    <property type="molecule type" value="Genomic_DNA"/>
</dbReference>
<keyword evidence="3" id="KW-1185">Reference proteome</keyword>
<gene>
    <name evidence="1" type="ordered locus">MTR_8g057697</name>
</gene>
<reference evidence="1 3" key="2">
    <citation type="journal article" date="2014" name="BMC Genomics">
        <title>An improved genome release (version Mt4.0) for the model legume Medicago truncatula.</title>
        <authorList>
            <person name="Tang H."/>
            <person name="Krishnakumar V."/>
            <person name="Bidwell S."/>
            <person name="Rosen B."/>
            <person name="Chan A."/>
            <person name="Zhou S."/>
            <person name="Gentzbittel L."/>
            <person name="Childs K.L."/>
            <person name="Yandell M."/>
            <person name="Gundlach H."/>
            <person name="Mayer K.F."/>
            <person name="Schwartz D.C."/>
            <person name="Town C.D."/>
        </authorList>
    </citation>
    <scope>GENOME REANNOTATION</scope>
    <source>
        <strain evidence="1">A17</strain>
        <strain evidence="2 3">cv. Jemalong A17</strain>
    </source>
</reference>
<name>A0A072TRE8_MEDTR</name>
<proteinExistence type="predicted"/>